<organism evidence="3 4">
    <name type="scientific">Phyllostomus discolor</name>
    <name type="common">pale spear-nosed bat</name>
    <dbReference type="NCBI Taxonomy" id="89673"/>
    <lineage>
        <taxon>Eukaryota</taxon>
        <taxon>Metazoa</taxon>
        <taxon>Chordata</taxon>
        <taxon>Craniata</taxon>
        <taxon>Vertebrata</taxon>
        <taxon>Euteleostomi</taxon>
        <taxon>Mammalia</taxon>
        <taxon>Eutheria</taxon>
        <taxon>Laurasiatheria</taxon>
        <taxon>Chiroptera</taxon>
        <taxon>Yangochiroptera</taxon>
        <taxon>Phyllostomidae</taxon>
        <taxon>Phyllostominae</taxon>
        <taxon>Phyllostomus</taxon>
    </lineage>
</organism>
<feature type="signal peptide" evidence="2">
    <location>
        <begin position="1"/>
        <end position="18"/>
    </location>
</feature>
<feature type="compositionally biased region" description="Low complexity" evidence="1">
    <location>
        <begin position="35"/>
        <end position="50"/>
    </location>
</feature>
<proteinExistence type="predicted"/>
<sequence>MWFCVFVVCGFLLRPVAFGPVELPLPLPLPPSSSTPPALSPSSLPWASPSGLKVPQRPTPSIIRAAVSEYPVRPVVGVLRKPCCSVFATIPSRPCRRAPGERATFQEARTPPSPSPPRCRQPGNWGLMCASGGREKGNVLESWAFRRCFLIIQMHLWPAVPGGLCLQQHGPPLT</sequence>
<reference evidence="3 4" key="1">
    <citation type="journal article" date="2020" name="Nature">
        <title>Six reference-quality genomes reveal evolution of bat adaptations.</title>
        <authorList>
            <person name="Jebb D."/>
            <person name="Huang Z."/>
            <person name="Pippel M."/>
            <person name="Hughes G.M."/>
            <person name="Lavrichenko K."/>
            <person name="Devanna P."/>
            <person name="Winkler S."/>
            <person name="Jermiin L.S."/>
            <person name="Skirmuntt E.C."/>
            <person name="Katzourakis A."/>
            <person name="Burkitt-Gray L."/>
            <person name="Ray D.A."/>
            <person name="Sullivan K.A.M."/>
            <person name="Roscito J.G."/>
            <person name="Kirilenko B.M."/>
            <person name="Davalos L.M."/>
            <person name="Corthals A.P."/>
            <person name="Power M.L."/>
            <person name="Jones G."/>
            <person name="Ransome R.D."/>
            <person name="Dechmann D.K.N."/>
            <person name="Locatelli A.G."/>
            <person name="Puechmaille S.J."/>
            <person name="Fedrigo O."/>
            <person name="Jarvis E.D."/>
            <person name="Hiller M."/>
            <person name="Vernes S.C."/>
            <person name="Myers E.W."/>
            <person name="Teeling E.C."/>
        </authorList>
    </citation>
    <scope>NUCLEOTIDE SEQUENCE [LARGE SCALE GENOMIC DNA]</scope>
    <source>
        <strain evidence="3">Bat1K_MPI-CBG_1</strain>
    </source>
</reference>
<protein>
    <recommendedName>
        <fullName evidence="5">Secreted protein</fullName>
    </recommendedName>
</protein>
<name>A0A833Z468_9CHIR</name>
<evidence type="ECO:0000313" key="3">
    <source>
        <dbReference type="EMBL" id="KAF6088512.1"/>
    </source>
</evidence>
<accession>A0A833Z468</accession>
<evidence type="ECO:0000256" key="2">
    <source>
        <dbReference type="SAM" id="SignalP"/>
    </source>
</evidence>
<feature type="region of interest" description="Disordered" evidence="1">
    <location>
        <begin position="32"/>
        <end position="55"/>
    </location>
</feature>
<gene>
    <name evidence="3" type="ORF">HJG60_008335</name>
</gene>
<comment type="caution">
    <text evidence="3">The sequence shown here is derived from an EMBL/GenBank/DDBJ whole genome shotgun (WGS) entry which is preliminary data.</text>
</comment>
<evidence type="ECO:0000256" key="1">
    <source>
        <dbReference type="SAM" id="MobiDB-lite"/>
    </source>
</evidence>
<feature type="chain" id="PRO_5032911659" description="Secreted protein" evidence="2">
    <location>
        <begin position="19"/>
        <end position="174"/>
    </location>
</feature>
<keyword evidence="2" id="KW-0732">Signal</keyword>
<dbReference type="AlphaFoldDB" id="A0A833Z468"/>
<dbReference type="Proteomes" id="UP000664940">
    <property type="component" value="Unassembled WGS sequence"/>
</dbReference>
<evidence type="ECO:0000313" key="4">
    <source>
        <dbReference type="Proteomes" id="UP000664940"/>
    </source>
</evidence>
<evidence type="ECO:0008006" key="5">
    <source>
        <dbReference type="Google" id="ProtNLM"/>
    </source>
</evidence>
<dbReference type="EMBL" id="JABVXQ010000010">
    <property type="protein sequence ID" value="KAF6088512.1"/>
    <property type="molecule type" value="Genomic_DNA"/>
</dbReference>